<evidence type="ECO:0000313" key="9">
    <source>
        <dbReference type="EMBL" id="VFV47164.1"/>
    </source>
</evidence>
<dbReference type="Proteomes" id="UP000386466">
    <property type="component" value="Unassembled WGS sequence"/>
</dbReference>
<gene>
    <name evidence="9" type="ORF">LYPA_23C005530</name>
</gene>
<proteinExistence type="inferred from homology"/>
<evidence type="ECO:0000259" key="8">
    <source>
        <dbReference type="Pfam" id="PF16005"/>
    </source>
</evidence>
<keyword evidence="3" id="KW-0217">Developmental protein</keyword>
<feature type="domain" description="KH-like RNA-binding" evidence="8">
    <location>
        <begin position="11"/>
        <end position="95"/>
    </location>
</feature>
<evidence type="ECO:0000256" key="1">
    <source>
        <dbReference type="ARBA" id="ARBA00004496"/>
    </source>
</evidence>
<evidence type="ECO:0000256" key="7">
    <source>
        <dbReference type="ARBA" id="ARBA00076670"/>
    </source>
</evidence>
<dbReference type="PANTHER" id="PTHR31368">
    <property type="entry name" value="DEVELOPMENT PLURPOTENCY-ASSOCIATED PROTEIN 1/5 FAMILY MEMBER"/>
    <property type="match status" value="1"/>
</dbReference>
<dbReference type="PANTHER" id="PTHR31368:SF4">
    <property type="entry name" value="DEVELOPMENTAL PLURIPOTENCY-ASSOCIATED 5 PROTEIN"/>
    <property type="match status" value="1"/>
</dbReference>
<dbReference type="InterPro" id="IPR036612">
    <property type="entry name" value="KH_dom_type_1_sf"/>
</dbReference>
<protein>
    <recommendedName>
        <fullName evidence="7">Embryonal stem cell-specific gene 1 protein</fullName>
    </recommendedName>
</protein>
<dbReference type="CDD" id="cd12795">
    <property type="entry name" value="FILIA_N_like"/>
    <property type="match status" value="1"/>
</dbReference>
<dbReference type="InterPro" id="IPR031952">
    <property type="entry name" value="MOEP19_KH-like"/>
</dbReference>
<accession>A0A485PS03</accession>
<dbReference type="Gene3D" id="3.30.1370.10">
    <property type="entry name" value="K Homology domain, type 1"/>
    <property type="match status" value="1"/>
</dbReference>
<name>A0A485PS03_LYNPA</name>
<keyword evidence="5" id="KW-0694">RNA-binding</keyword>
<evidence type="ECO:0000256" key="5">
    <source>
        <dbReference type="ARBA" id="ARBA00022884"/>
    </source>
</evidence>
<evidence type="ECO:0000256" key="4">
    <source>
        <dbReference type="ARBA" id="ARBA00022490"/>
    </source>
</evidence>
<comment type="subcellular location">
    <subcellularLocation>
        <location evidence="1">Cytoplasm</location>
    </subcellularLocation>
</comment>
<keyword evidence="10" id="KW-1185">Reference proteome</keyword>
<organism evidence="9 10">
    <name type="scientific">Lynx pardinus</name>
    <name type="common">Iberian lynx</name>
    <name type="synonym">Felis pardina</name>
    <dbReference type="NCBI Taxonomy" id="191816"/>
    <lineage>
        <taxon>Eukaryota</taxon>
        <taxon>Metazoa</taxon>
        <taxon>Chordata</taxon>
        <taxon>Craniata</taxon>
        <taxon>Vertebrata</taxon>
        <taxon>Euteleostomi</taxon>
        <taxon>Mammalia</taxon>
        <taxon>Eutheria</taxon>
        <taxon>Laurasiatheria</taxon>
        <taxon>Carnivora</taxon>
        <taxon>Feliformia</taxon>
        <taxon>Felidae</taxon>
        <taxon>Felinae</taxon>
        <taxon>Lynx</taxon>
    </lineage>
</organism>
<dbReference type="AlphaFoldDB" id="A0A485PS03"/>
<reference evidence="9 10" key="1">
    <citation type="submission" date="2019-01" db="EMBL/GenBank/DDBJ databases">
        <authorList>
            <person name="Alioto T."/>
            <person name="Alioto T."/>
        </authorList>
    </citation>
    <scope>NUCLEOTIDE SEQUENCE [LARGE SCALE GENOMIC DNA]</scope>
</reference>
<dbReference type="FunFam" id="3.30.1370.10:FF:000079">
    <property type="entry name" value="developmental pluripotency-associated 5 protein-like"/>
    <property type="match status" value="1"/>
</dbReference>
<dbReference type="GO" id="GO:0010468">
    <property type="term" value="P:regulation of gene expression"/>
    <property type="evidence" value="ECO:0007669"/>
    <property type="project" value="TreeGrafter"/>
</dbReference>
<evidence type="ECO:0000256" key="6">
    <source>
        <dbReference type="ARBA" id="ARBA00054456"/>
    </source>
</evidence>
<evidence type="ECO:0000313" key="10">
    <source>
        <dbReference type="Proteomes" id="UP000386466"/>
    </source>
</evidence>
<dbReference type="EMBL" id="CAAGRJ010040043">
    <property type="protein sequence ID" value="VFV47164.1"/>
    <property type="molecule type" value="Genomic_DNA"/>
</dbReference>
<evidence type="ECO:0000256" key="2">
    <source>
        <dbReference type="ARBA" id="ARBA00009081"/>
    </source>
</evidence>
<dbReference type="GO" id="GO:0005737">
    <property type="term" value="C:cytoplasm"/>
    <property type="evidence" value="ECO:0007669"/>
    <property type="project" value="UniProtKB-SubCell"/>
</dbReference>
<comment type="function">
    <text evidence="6">Involved in the maintenance of embryonic stem (ES) cell pluripotency. Dispensable for self-renewal of pluripotent ES cells and establishment of germ cells. Associates with specific target mRNAs.</text>
</comment>
<comment type="similarity">
    <text evidence="2">Belongs to the KHDC1 family.</text>
</comment>
<dbReference type="Pfam" id="PF16005">
    <property type="entry name" value="MOEP19"/>
    <property type="match status" value="1"/>
</dbReference>
<dbReference type="GO" id="GO:0003729">
    <property type="term" value="F:mRNA binding"/>
    <property type="evidence" value="ECO:0007669"/>
    <property type="project" value="TreeGrafter"/>
</dbReference>
<keyword evidence="4" id="KW-0963">Cytoplasm</keyword>
<sequence length="116" mass="13462">MGTLSKRKDIPPWVKIPDDLKDPEVFQVQTQLLEAMFGVGGSRIPYIERVSKVMLELKVLESSGLAEVVVYGSYLYKLRAKWMLQSMAEWHRQRQERGMLKLEDAMKALHLGPWMK</sequence>
<evidence type="ECO:0000256" key="3">
    <source>
        <dbReference type="ARBA" id="ARBA00022473"/>
    </source>
</evidence>